<dbReference type="InterPro" id="IPR058913">
    <property type="entry name" value="Integrase_dom_put"/>
</dbReference>
<dbReference type="PANTHER" id="PTHR46791:SF11">
    <property type="entry name" value="INTEGRASE CATALYTIC DOMAIN-CONTAINING PROTEIN"/>
    <property type="match status" value="1"/>
</dbReference>
<dbReference type="PANTHER" id="PTHR46791">
    <property type="entry name" value="EXPRESSED PROTEIN"/>
    <property type="match status" value="1"/>
</dbReference>
<sequence length="344" mass="37953">MNTRPRRSDQLSVLPQRDGSLPPGFGTPLRQPATDINSMDIYCTSTTMATAFGALSGDVTTHRTLGTTVPAAPMGVPFFPPAAAVSPQLRNQILAVSLCPKTMTPKQGQSHHFPKKSEERSSGKVIPMFKTPLCIDFNDNIMYLRVSNNNRGHGVENVNVARLMFSVRGTGSSSFIAGKSVHNQRIERLWRDVFTAVTGRFYDVLHQLEEEGHIDLSSSLHIFCCHDAFVPLMQVHLNIFRNGWDDHPLSTEGNHSPNQLWHLGQEYLSPQCDEDQHIPQIDWESSGLIPSDPNCGIQVPEIECTLSPVELAGLNAAVDPLVSTSLVADVYLAALQYMYSIGYI</sequence>
<feature type="region of interest" description="Disordered" evidence="1">
    <location>
        <begin position="1"/>
        <end position="32"/>
    </location>
</feature>
<dbReference type="Pfam" id="PF24764">
    <property type="entry name" value="rva_4"/>
    <property type="match status" value="1"/>
</dbReference>
<accession>A0A6A4TJ12</accession>
<dbReference type="AlphaFoldDB" id="A0A6A4TJ12"/>
<dbReference type="Proteomes" id="UP000438429">
    <property type="component" value="Unassembled WGS sequence"/>
</dbReference>
<dbReference type="EMBL" id="VEVO01000004">
    <property type="protein sequence ID" value="KAF0043700.1"/>
    <property type="molecule type" value="Genomic_DNA"/>
</dbReference>
<organism evidence="3 4">
    <name type="scientific">Scophthalmus maximus</name>
    <name type="common">Turbot</name>
    <name type="synonym">Psetta maxima</name>
    <dbReference type="NCBI Taxonomy" id="52904"/>
    <lineage>
        <taxon>Eukaryota</taxon>
        <taxon>Metazoa</taxon>
        <taxon>Chordata</taxon>
        <taxon>Craniata</taxon>
        <taxon>Vertebrata</taxon>
        <taxon>Euteleostomi</taxon>
        <taxon>Actinopterygii</taxon>
        <taxon>Neopterygii</taxon>
        <taxon>Teleostei</taxon>
        <taxon>Neoteleostei</taxon>
        <taxon>Acanthomorphata</taxon>
        <taxon>Carangaria</taxon>
        <taxon>Pleuronectiformes</taxon>
        <taxon>Pleuronectoidei</taxon>
        <taxon>Scophthalmidae</taxon>
        <taxon>Scophthalmus</taxon>
    </lineage>
</organism>
<name>A0A6A4TJ12_SCOMX</name>
<gene>
    <name evidence="3" type="ORF">F2P81_005037</name>
</gene>
<evidence type="ECO:0000256" key="1">
    <source>
        <dbReference type="SAM" id="MobiDB-lite"/>
    </source>
</evidence>
<reference evidence="3 4" key="1">
    <citation type="submission" date="2019-06" db="EMBL/GenBank/DDBJ databases">
        <title>Draft genomes of female and male turbot (Scophthalmus maximus).</title>
        <authorList>
            <person name="Xu H."/>
            <person name="Xu X.-W."/>
            <person name="Shao C."/>
            <person name="Chen S."/>
        </authorList>
    </citation>
    <scope>NUCLEOTIDE SEQUENCE [LARGE SCALE GENOMIC DNA]</scope>
    <source>
        <strain evidence="3">Ysfricsl-2016a</strain>
        <tissue evidence="3">Blood</tissue>
    </source>
</reference>
<feature type="domain" description="Integrase core" evidence="2">
    <location>
        <begin position="149"/>
        <end position="264"/>
    </location>
</feature>
<evidence type="ECO:0000259" key="2">
    <source>
        <dbReference type="Pfam" id="PF24764"/>
    </source>
</evidence>
<proteinExistence type="predicted"/>
<evidence type="ECO:0000313" key="4">
    <source>
        <dbReference type="Proteomes" id="UP000438429"/>
    </source>
</evidence>
<evidence type="ECO:0000313" key="3">
    <source>
        <dbReference type="EMBL" id="KAF0043700.1"/>
    </source>
</evidence>
<protein>
    <recommendedName>
        <fullName evidence="2">Integrase core domain-containing protein</fullName>
    </recommendedName>
</protein>
<comment type="caution">
    <text evidence="3">The sequence shown here is derived from an EMBL/GenBank/DDBJ whole genome shotgun (WGS) entry which is preliminary data.</text>
</comment>